<dbReference type="GO" id="GO:0019808">
    <property type="term" value="F:polyamine binding"/>
    <property type="evidence" value="ECO:0007669"/>
    <property type="project" value="InterPro"/>
</dbReference>
<dbReference type="GO" id="GO:0015846">
    <property type="term" value="P:polyamine transport"/>
    <property type="evidence" value="ECO:0007669"/>
    <property type="project" value="InterPro"/>
</dbReference>
<keyword evidence="4 5" id="KW-0574">Periplasm</keyword>
<accession>A0A9W6MWK6</accession>
<name>A0A9W6MWK6_9HYPH</name>
<comment type="subcellular location">
    <subcellularLocation>
        <location evidence="1 5">Periplasm</location>
    </subcellularLocation>
</comment>
<dbReference type="PROSITE" id="PS51257">
    <property type="entry name" value="PROKAR_LIPOPROTEIN"/>
    <property type="match status" value="1"/>
</dbReference>
<keyword evidence="8" id="KW-1185">Reference proteome</keyword>
<dbReference type="SUPFAM" id="SSF53850">
    <property type="entry name" value="Periplasmic binding protein-like II"/>
    <property type="match status" value="1"/>
</dbReference>
<feature type="signal peptide" evidence="6">
    <location>
        <begin position="1"/>
        <end position="26"/>
    </location>
</feature>
<evidence type="ECO:0000256" key="4">
    <source>
        <dbReference type="ARBA" id="ARBA00022764"/>
    </source>
</evidence>
<reference evidence="7" key="1">
    <citation type="journal article" date="2014" name="Int. J. Syst. Evol. Microbiol.">
        <title>Complete genome sequence of Corynebacterium casei LMG S-19264T (=DSM 44701T), isolated from a smear-ripened cheese.</title>
        <authorList>
            <consortium name="US DOE Joint Genome Institute (JGI-PGF)"/>
            <person name="Walter F."/>
            <person name="Albersmeier A."/>
            <person name="Kalinowski J."/>
            <person name="Ruckert C."/>
        </authorList>
    </citation>
    <scope>NUCLEOTIDE SEQUENCE</scope>
    <source>
        <strain evidence="7">VKM B-2347</strain>
    </source>
</reference>
<reference evidence="7" key="2">
    <citation type="submission" date="2023-01" db="EMBL/GenBank/DDBJ databases">
        <authorList>
            <person name="Sun Q."/>
            <person name="Evtushenko L."/>
        </authorList>
    </citation>
    <scope>NUCLEOTIDE SEQUENCE</scope>
    <source>
        <strain evidence="7">VKM B-2347</strain>
    </source>
</reference>
<sequence length="348" mass="38414">MPARSSLAVAAAALLSACAAIPSAWADAGQIHVYTWADYTSPELLAKFEKETGIKTTVDTFDSNDTLLAKLQAGKSGYDIILPSQNYVSIMIEQGLLEKVDVSSMPNYKNVDEKWRKPEWDPSQSYTVPWQWGTTSIVYMADKFPQGFKSYKDLFEPADGIKGKIQLFRSQDGMLEIAEMYLDAPFCNEDGATLKKIQKLYLDLKPHVKIFDDTGMGDHLGAGETTVALWYSGNAYQARVSNLPNMKYAFPKEGVMGWFDSVAIPKGAPNLENAKKFMNFVMDPENIAIESNYAGDSNAYSASKPFLDPKVAAAEELKVPEGVPLKFARQCPPKAAKLASQVWTSVLK</sequence>
<evidence type="ECO:0000256" key="1">
    <source>
        <dbReference type="ARBA" id="ARBA00004418"/>
    </source>
</evidence>
<proteinExistence type="inferred from homology"/>
<dbReference type="AlphaFoldDB" id="A0A9W6MWK6"/>
<evidence type="ECO:0000313" key="8">
    <source>
        <dbReference type="Proteomes" id="UP001143372"/>
    </source>
</evidence>
<dbReference type="PANTHER" id="PTHR30222:SF12">
    <property type="entry name" value="NORSPERMIDINE SENSOR"/>
    <property type="match status" value="1"/>
</dbReference>
<evidence type="ECO:0000256" key="5">
    <source>
        <dbReference type="PIRNR" id="PIRNR019574"/>
    </source>
</evidence>
<comment type="similarity">
    <text evidence="5">Belongs to the bacterial solute-binding protein PotD/PotF family.</text>
</comment>
<evidence type="ECO:0000313" key="7">
    <source>
        <dbReference type="EMBL" id="GLK68922.1"/>
    </source>
</evidence>
<dbReference type="PRINTS" id="PR00909">
    <property type="entry name" value="SPERMDNBNDNG"/>
</dbReference>
<dbReference type="RefSeq" id="WP_271169136.1">
    <property type="nucleotide sequence ID" value="NZ_BSFI01000008.1"/>
</dbReference>
<dbReference type="InterPro" id="IPR001188">
    <property type="entry name" value="Sperm_putr-bd"/>
</dbReference>
<dbReference type="Proteomes" id="UP001143372">
    <property type="component" value="Unassembled WGS sequence"/>
</dbReference>
<dbReference type="PANTHER" id="PTHR30222">
    <property type="entry name" value="SPERMIDINE/PUTRESCINE-BINDING PERIPLASMIC PROTEIN"/>
    <property type="match status" value="1"/>
</dbReference>
<feature type="chain" id="PRO_5040975844" description="Putrescine-binding periplasmic protein" evidence="6">
    <location>
        <begin position="27"/>
        <end position="348"/>
    </location>
</feature>
<dbReference type="GO" id="GO:0042597">
    <property type="term" value="C:periplasmic space"/>
    <property type="evidence" value="ECO:0007669"/>
    <property type="project" value="UniProtKB-SubCell"/>
</dbReference>
<dbReference type="PIRSF" id="PIRSF019574">
    <property type="entry name" value="Periplasmic_polyamine_BP"/>
    <property type="match status" value="1"/>
</dbReference>
<organism evidence="7 8">
    <name type="scientific">Hansschlegelia plantiphila</name>
    <dbReference type="NCBI Taxonomy" id="374655"/>
    <lineage>
        <taxon>Bacteria</taxon>
        <taxon>Pseudomonadati</taxon>
        <taxon>Pseudomonadota</taxon>
        <taxon>Alphaproteobacteria</taxon>
        <taxon>Hyphomicrobiales</taxon>
        <taxon>Methylopilaceae</taxon>
        <taxon>Hansschlegelia</taxon>
    </lineage>
</organism>
<dbReference type="Gene3D" id="3.40.190.10">
    <property type="entry name" value="Periplasmic binding protein-like II"/>
    <property type="match status" value="2"/>
</dbReference>
<dbReference type="Pfam" id="PF13416">
    <property type="entry name" value="SBP_bac_8"/>
    <property type="match status" value="1"/>
</dbReference>
<evidence type="ECO:0000256" key="3">
    <source>
        <dbReference type="ARBA" id="ARBA00022729"/>
    </source>
</evidence>
<dbReference type="InterPro" id="IPR006059">
    <property type="entry name" value="SBP"/>
</dbReference>
<keyword evidence="3 6" id="KW-0732">Signal</keyword>
<dbReference type="EMBL" id="BSFI01000008">
    <property type="protein sequence ID" value="GLK68922.1"/>
    <property type="molecule type" value="Genomic_DNA"/>
</dbReference>
<keyword evidence="2 5" id="KW-0813">Transport</keyword>
<gene>
    <name evidence="7" type="ORF">GCM10008179_25600</name>
</gene>
<comment type="caution">
    <text evidence="7">The sequence shown here is derived from an EMBL/GenBank/DDBJ whole genome shotgun (WGS) entry which is preliminary data.</text>
</comment>
<evidence type="ECO:0000256" key="2">
    <source>
        <dbReference type="ARBA" id="ARBA00022448"/>
    </source>
</evidence>
<comment type="function">
    <text evidence="5">Required for the activity of the bacterial periplasmic transport system of putrescine.</text>
</comment>
<protein>
    <recommendedName>
        <fullName evidence="5">Putrescine-binding periplasmic protein</fullName>
    </recommendedName>
</protein>
<evidence type="ECO:0000256" key="6">
    <source>
        <dbReference type="SAM" id="SignalP"/>
    </source>
</evidence>